<feature type="transmembrane region" description="Helical" evidence="6">
    <location>
        <begin position="122"/>
        <end position="141"/>
    </location>
</feature>
<gene>
    <name evidence="8" type="primary">avt3</name>
    <name evidence="8" type="ORF">SPIL2461_LOCUS14420</name>
</gene>
<evidence type="ECO:0000256" key="6">
    <source>
        <dbReference type="SAM" id="Phobius"/>
    </source>
</evidence>
<dbReference type="OrthoDB" id="1684102at2759"/>
<dbReference type="EMBL" id="CAJNIZ010033334">
    <property type="protein sequence ID" value="CAE7544290.1"/>
    <property type="molecule type" value="Genomic_DNA"/>
</dbReference>
<accession>A0A812TWK8</accession>
<keyword evidence="2 6" id="KW-0812">Transmembrane</keyword>
<reference evidence="8" key="1">
    <citation type="submission" date="2021-02" db="EMBL/GenBank/DDBJ databases">
        <authorList>
            <person name="Dougan E. K."/>
            <person name="Rhodes N."/>
            <person name="Thang M."/>
            <person name="Chan C."/>
        </authorList>
    </citation>
    <scope>NUCLEOTIDE SEQUENCE</scope>
</reference>
<keyword evidence="9" id="KW-1185">Reference proteome</keyword>
<comment type="subcellular location">
    <subcellularLocation>
        <location evidence="1">Membrane</location>
        <topology evidence="1">Multi-pass membrane protein</topology>
    </subcellularLocation>
</comment>
<evidence type="ECO:0000256" key="5">
    <source>
        <dbReference type="SAM" id="MobiDB-lite"/>
    </source>
</evidence>
<keyword evidence="4 6" id="KW-0472">Membrane</keyword>
<feature type="transmembrane region" description="Helical" evidence="6">
    <location>
        <begin position="153"/>
        <end position="172"/>
    </location>
</feature>
<evidence type="ECO:0000256" key="3">
    <source>
        <dbReference type="ARBA" id="ARBA00022989"/>
    </source>
</evidence>
<evidence type="ECO:0000256" key="1">
    <source>
        <dbReference type="ARBA" id="ARBA00004141"/>
    </source>
</evidence>
<dbReference type="Proteomes" id="UP000649617">
    <property type="component" value="Unassembled WGS sequence"/>
</dbReference>
<feature type="compositionally biased region" description="Basic and acidic residues" evidence="5">
    <location>
        <begin position="1"/>
        <end position="12"/>
    </location>
</feature>
<dbReference type="GO" id="GO:0016020">
    <property type="term" value="C:membrane"/>
    <property type="evidence" value="ECO:0007669"/>
    <property type="project" value="UniProtKB-SubCell"/>
</dbReference>
<sequence length="339" mass="37229">MAEDEVVRDYKRSLSRNGAQQAQAFSQNSDLEVSRQRSSSLPELPVQPLFPELGRASDIAQPGGFRREHVLRQAPNAAAERPLLDSMLDPRLQHYFSKTFESQVGSSSASTASVGASNLSTVLVILKSTVGGTLIIIPGAFARTGLLVAPLELLFIGGIEIYCMVLLVRCVRTLGGGTYGDIARMAMGPVGSWAVDMSILLSQTGFVCSEMLYVAKNCNGALQALGLMSPLWSEQSILLLQLFVVIPMSWIRQLKYFQVSNLIANTTVASSEVLDSASASYRFCRRGCRQKAEQTKFVNSLRGKECIRAVQSHRPQKNEAWRFLIQPRLLQLDKPLSES</sequence>
<organism evidence="8 9">
    <name type="scientific">Symbiodinium pilosum</name>
    <name type="common">Dinoflagellate</name>
    <dbReference type="NCBI Taxonomy" id="2952"/>
    <lineage>
        <taxon>Eukaryota</taxon>
        <taxon>Sar</taxon>
        <taxon>Alveolata</taxon>
        <taxon>Dinophyceae</taxon>
        <taxon>Suessiales</taxon>
        <taxon>Symbiodiniaceae</taxon>
        <taxon>Symbiodinium</taxon>
    </lineage>
</organism>
<feature type="region of interest" description="Disordered" evidence="5">
    <location>
        <begin position="1"/>
        <end position="44"/>
    </location>
</feature>
<dbReference type="PANTHER" id="PTHR22950:SF666">
    <property type="entry name" value="VACUOLAR AMINO ACID TRANSPORTER 4"/>
    <property type="match status" value="1"/>
</dbReference>
<dbReference type="InterPro" id="IPR013057">
    <property type="entry name" value="AA_transpt_TM"/>
</dbReference>
<evidence type="ECO:0000256" key="2">
    <source>
        <dbReference type="ARBA" id="ARBA00022692"/>
    </source>
</evidence>
<dbReference type="GO" id="GO:0015179">
    <property type="term" value="F:L-amino acid transmembrane transporter activity"/>
    <property type="evidence" value="ECO:0007669"/>
    <property type="project" value="TreeGrafter"/>
</dbReference>
<dbReference type="PANTHER" id="PTHR22950">
    <property type="entry name" value="AMINO ACID TRANSPORTER"/>
    <property type="match status" value="1"/>
</dbReference>
<keyword evidence="3 6" id="KW-1133">Transmembrane helix</keyword>
<proteinExistence type="predicted"/>
<feature type="domain" description="Amino acid transporter transmembrane" evidence="7">
    <location>
        <begin position="116"/>
        <end position="270"/>
    </location>
</feature>
<feature type="compositionally biased region" description="Polar residues" evidence="5">
    <location>
        <begin position="15"/>
        <end position="41"/>
    </location>
</feature>
<protein>
    <submittedName>
        <fullName evidence="8">Avt3 protein</fullName>
    </submittedName>
</protein>
<evidence type="ECO:0000313" key="8">
    <source>
        <dbReference type="EMBL" id="CAE7544290.1"/>
    </source>
</evidence>
<name>A0A812TWK8_SYMPI</name>
<evidence type="ECO:0000259" key="7">
    <source>
        <dbReference type="Pfam" id="PF01490"/>
    </source>
</evidence>
<evidence type="ECO:0000256" key="4">
    <source>
        <dbReference type="ARBA" id="ARBA00023136"/>
    </source>
</evidence>
<dbReference type="AlphaFoldDB" id="A0A812TWK8"/>
<evidence type="ECO:0000313" key="9">
    <source>
        <dbReference type="Proteomes" id="UP000649617"/>
    </source>
</evidence>
<comment type="caution">
    <text evidence="8">The sequence shown here is derived from an EMBL/GenBank/DDBJ whole genome shotgun (WGS) entry which is preliminary data.</text>
</comment>
<dbReference type="Pfam" id="PF01490">
    <property type="entry name" value="Aa_trans"/>
    <property type="match status" value="1"/>
</dbReference>